<dbReference type="GO" id="GO:0004222">
    <property type="term" value="F:metalloendopeptidase activity"/>
    <property type="evidence" value="ECO:0007669"/>
    <property type="project" value="TreeGrafter"/>
</dbReference>
<dbReference type="Gene3D" id="2.70.70.10">
    <property type="entry name" value="Glucose Permease (Domain IIA)"/>
    <property type="match status" value="1"/>
</dbReference>
<comment type="caution">
    <text evidence="4">The sequence shown here is derived from an EMBL/GenBank/DDBJ whole genome shotgun (WGS) entry which is preliminary data.</text>
</comment>
<dbReference type="PANTHER" id="PTHR21666:SF289">
    <property type="entry name" value="L-ALA--D-GLU ENDOPEPTIDASE"/>
    <property type="match status" value="1"/>
</dbReference>
<dbReference type="InterPro" id="IPR016047">
    <property type="entry name" value="M23ase_b-sheet_dom"/>
</dbReference>
<evidence type="ECO:0000313" key="4">
    <source>
        <dbReference type="EMBL" id="HIX72838.1"/>
    </source>
</evidence>
<gene>
    <name evidence="4" type="ORF">H9849_07420</name>
</gene>
<keyword evidence="1" id="KW-0732">Signal</keyword>
<dbReference type="InterPro" id="IPR011055">
    <property type="entry name" value="Dup_hybrid_motif"/>
</dbReference>
<evidence type="ECO:0000256" key="1">
    <source>
        <dbReference type="ARBA" id="ARBA00022729"/>
    </source>
</evidence>
<name>A0A9D2BE90_9FIRM</name>
<feature type="non-terminal residue" evidence="4">
    <location>
        <position position="1"/>
    </location>
</feature>
<dbReference type="Pfam" id="PF01551">
    <property type="entry name" value="Peptidase_M23"/>
    <property type="match status" value="1"/>
</dbReference>
<reference evidence="4" key="1">
    <citation type="journal article" date="2021" name="PeerJ">
        <title>Extensive microbial diversity within the chicken gut microbiome revealed by metagenomics and culture.</title>
        <authorList>
            <person name="Gilroy R."/>
            <person name="Ravi A."/>
            <person name="Getino M."/>
            <person name="Pursley I."/>
            <person name="Horton D.L."/>
            <person name="Alikhan N.F."/>
            <person name="Baker D."/>
            <person name="Gharbi K."/>
            <person name="Hall N."/>
            <person name="Watson M."/>
            <person name="Adriaenssens E.M."/>
            <person name="Foster-Nyarko E."/>
            <person name="Jarju S."/>
            <person name="Secka A."/>
            <person name="Antonio M."/>
            <person name="Oren A."/>
            <person name="Chaudhuri R.R."/>
            <person name="La Ragione R."/>
            <person name="Hildebrand F."/>
            <person name="Pallen M.J."/>
        </authorList>
    </citation>
    <scope>NUCLEOTIDE SEQUENCE</scope>
    <source>
        <strain evidence="4">ChiSxjej3B15-1167</strain>
    </source>
</reference>
<reference evidence="4" key="2">
    <citation type="submission" date="2021-04" db="EMBL/GenBank/DDBJ databases">
        <authorList>
            <person name="Gilroy R."/>
        </authorList>
    </citation>
    <scope>NUCLEOTIDE SEQUENCE</scope>
    <source>
        <strain evidence="4">ChiSxjej3B15-1167</strain>
    </source>
</reference>
<dbReference type="PANTHER" id="PTHR21666">
    <property type="entry name" value="PEPTIDASE-RELATED"/>
    <property type="match status" value="1"/>
</dbReference>
<dbReference type="SUPFAM" id="SSF51261">
    <property type="entry name" value="Duplicated hybrid motif"/>
    <property type="match status" value="1"/>
</dbReference>
<dbReference type="CDD" id="cd12797">
    <property type="entry name" value="M23_peptidase"/>
    <property type="match status" value="1"/>
</dbReference>
<feature type="compositionally biased region" description="Acidic residues" evidence="2">
    <location>
        <begin position="55"/>
        <end position="65"/>
    </location>
</feature>
<evidence type="ECO:0000259" key="3">
    <source>
        <dbReference type="Pfam" id="PF01551"/>
    </source>
</evidence>
<feature type="region of interest" description="Disordered" evidence="2">
    <location>
        <begin position="26"/>
        <end position="105"/>
    </location>
</feature>
<dbReference type="EMBL" id="DXEQ01000220">
    <property type="protein sequence ID" value="HIX72838.1"/>
    <property type="molecule type" value="Genomic_DNA"/>
</dbReference>
<dbReference type="Proteomes" id="UP000886805">
    <property type="component" value="Unassembled WGS sequence"/>
</dbReference>
<evidence type="ECO:0000256" key="2">
    <source>
        <dbReference type="SAM" id="MobiDB-lite"/>
    </source>
</evidence>
<feature type="domain" description="M23ase beta-sheet core" evidence="3">
    <location>
        <begin position="142"/>
        <end position="238"/>
    </location>
</feature>
<evidence type="ECO:0000313" key="5">
    <source>
        <dbReference type="Proteomes" id="UP000886805"/>
    </source>
</evidence>
<organism evidence="4 5">
    <name type="scientific">Candidatus Anaerobutyricum stercoripullorum</name>
    <dbReference type="NCBI Taxonomy" id="2838456"/>
    <lineage>
        <taxon>Bacteria</taxon>
        <taxon>Bacillati</taxon>
        <taxon>Bacillota</taxon>
        <taxon>Clostridia</taxon>
        <taxon>Lachnospirales</taxon>
        <taxon>Lachnospiraceae</taxon>
        <taxon>Anaerobutyricum</taxon>
    </lineage>
</organism>
<proteinExistence type="predicted"/>
<accession>A0A9D2BE90</accession>
<dbReference type="AlphaFoldDB" id="A0A9D2BE90"/>
<dbReference type="InterPro" id="IPR050570">
    <property type="entry name" value="Cell_wall_metabolism_enzyme"/>
</dbReference>
<protein>
    <submittedName>
        <fullName evidence="4">M23 family metallopeptidase</fullName>
    </submittedName>
</protein>
<sequence length="244" mass="26666">SSLVIAAFLILSVLTAYNIRFGEEKAETEVEETIGNNEDVISSGEARIGSREQSDGADDTDDAEGTESGRNEEDGADDADETAGDRGLTNDTSEKDDSRTSQTHFAYDGKQRLPWPVMGNVILPYSMDTTVYYTTLDQYACNDGLLIGARKGEEVTAVADGRIVNVAQSDRYGTMVTLLIGDNYEVFYGQMGNVKHEIGDEVKEGDVLGLVAEPTRSFVLEGPHLYFKMTYQGEPVNPVDYLES</sequence>